<dbReference type="EMBL" id="BAAAYR010000002">
    <property type="protein sequence ID" value="GAA3564985.1"/>
    <property type="molecule type" value="Genomic_DNA"/>
</dbReference>
<protein>
    <submittedName>
        <fullName evidence="2">CGNR zinc finger domain-containing protein</fullName>
    </submittedName>
</protein>
<feature type="domain" description="Zinc finger CGNR" evidence="1">
    <location>
        <begin position="134"/>
        <end position="177"/>
    </location>
</feature>
<dbReference type="PANTHER" id="PTHR35525">
    <property type="entry name" value="BLL6575 PROTEIN"/>
    <property type="match status" value="1"/>
</dbReference>
<evidence type="ECO:0000259" key="1">
    <source>
        <dbReference type="Pfam" id="PF11706"/>
    </source>
</evidence>
<keyword evidence="3" id="KW-1185">Reference proteome</keyword>
<dbReference type="InterPro" id="IPR010852">
    <property type="entry name" value="ABATE"/>
</dbReference>
<dbReference type="SUPFAM" id="SSF160904">
    <property type="entry name" value="Jann2411-like"/>
    <property type="match status" value="1"/>
</dbReference>
<comment type="caution">
    <text evidence="2">The sequence shown here is derived from an EMBL/GenBank/DDBJ whole genome shotgun (WGS) entry which is preliminary data.</text>
</comment>
<evidence type="ECO:0000313" key="2">
    <source>
        <dbReference type="EMBL" id="GAA3564985.1"/>
    </source>
</evidence>
<sequence>MFTGDTEGALAEAAGLVNTRLDGADQLETVAGLDAFLEVVPMSGERLGTVAELEAVREIRERLRAVWSAADRAEAASLVNAILRDTATTPYLTKHDALDWHLHMTEQDAPLAHRIGAESAMGLLDLIRTDNLGRLKTCAADDCEAVLVDLSRNSSKRYCDTGNCGNRANVAAYRARRRGAEQDVDR</sequence>
<dbReference type="InterPro" id="IPR023286">
    <property type="entry name" value="ABATE_dom_sf"/>
</dbReference>
<gene>
    <name evidence="2" type="ORF">GCM10022197_20900</name>
</gene>
<proteinExistence type="predicted"/>
<dbReference type="Proteomes" id="UP001500767">
    <property type="component" value="Unassembled WGS sequence"/>
</dbReference>
<dbReference type="InterPro" id="IPR021005">
    <property type="entry name" value="Znf_CGNR"/>
</dbReference>
<accession>A0ABP6XDH5</accession>
<evidence type="ECO:0000313" key="3">
    <source>
        <dbReference type="Proteomes" id="UP001500767"/>
    </source>
</evidence>
<dbReference type="PANTHER" id="PTHR35525:SF3">
    <property type="entry name" value="BLL6575 PROTEIN"/>
    <property type="match status" value="1"/>
</dbReference>
<dbReference type="Pfam" id="PF11706">
    <property type="entry name" value="zf-CGNR"/>
    <property type="match status" value="1"/>
</dbReference>
<name>A0ABP6XDH5_9ACTN</name>
<reference evidence="3" key="1">
    <citation type="journal article" date="2019" name="Int. J. Syst. Evol. Microbiol.">
        <title>The Global Catalogue of Microorganisms (GCM) 10K type strain sequencing project: providing services to taxonomists for standard genome sequencing and annotation.</title>
        <authorList>
            <consortium name="The Broad Institute Genomics Platform"/>
            <consortium name="The Broad Institute Genome Sequencing Center for Infectious Disease"/>
            <person name="Wu L."/>
            <person name="Ma J."/>
        </authorList>
    </citation>
    <scope>NUCLEOTIDE SEQUENCE [LARGE SCALE GENOMIC DNA]</scope>
    <source>
        <strain evidence="3">JCM 16540</strain>
    </source>
</reference>
<dbReference type="Gene3D" id="1.10.3300.10">
    <property type="entry name" value="Jann2411-like domain"/>
    <property type="match status" value="1"/>
</dbReference>
<dbReference type="Pfam" id="PF07336">
    <property type="entry name" value="ABATE"/>
    <property type="match status" value="1"/>
</dbReference>
<organism evidence="2 3">
    <name type="scientific">Microlunatus spumicola</name>
    <dbReference type="NCBI Taxonomy" id="81499"/>
    <lineage>
        <taxon>Bacteria</taxon>
        <taxon>Bacillati</taxon>
        <taxon>Actinomycetota</taxon>
        <taxon>Actinomycetes</taxon>
        <taxon>Propionibacteriales</taxon>
        <taxon>Propionibacteriaceae</taxon>
        <taxon>Microlunatus</taxon>
    </lineage>
</organism>